<keyword evidence="4" id="KW-1185">Reference proteome</keyword>
<organism evidence="3 4">
    <name type="scientific">Anaerobacterium chartisolvens</name>
    <dbReference type="NCBI Taxonomy" id="1297424"/>
    <lineage>
        <taxon>Bacteria</taxon>
        <taxon>Bacillati</taxon>
        <taxon>Bacillota</taxon>
        <taxon>Clostridia</taxon>
        <taxon>Eubacteriales</taxon>
        <taxon>Oscillospiraceae</taxon>
        <taxon>Anaerobacterium</taxon>
    </lineage>
</organism>
<dbReference type="PANTHER" id="PTHR33171">
    <property type="entry name" value="LAR_N DOMAIN-CONTAINING PROTEIN"/>
    <property type="match status" value="1"/>
</dbReference>
<dbReference type="InterPro" id="IPR018657">
    <property type="entry name" value="LarA-like_N"/>
</dbReference>
<name>A0A369B6E2_9FIRM</name>
<evidence type="ECO:0000313" key="4">
    <source>
        <dbReference type="Proteomes" id="UP000253034"/>
    </source>
</evidence>
<dbReference type="InterPro" id="IPR043166">
    <property type="entry name" value="LarA-like_C"/>
</dbReference>
<dbReference type="NCBIfam" id="NF033504">
    <property type="entry name" value="Ni_dep_LarA"/>
    <property type="match status" value="1"/>
</dbReference>
<dbReference type="InterPro" id="IPR047926">
    <property type="entry name" value="Ni_dep_LarA"/>
</dbReference>
<dbReference type="Pfam" id="PF09861">
    <property type="entry name" value="Lar_N"/>
    <property type="match status" value="1"/>
</dbReference>
<dbReference type="RefSeq" id="WP_114297623.1">
    <property type="nucleotide sequence ID" value="NZ_QPJT01000009.1"/>
</dbReference>
<protein>
    <submittedName>
        <fullName evidence="3">Nickel-dependent lactate racemase</fullName>
    </submittedName>
</protein>
<dbReference type="OrthoDB" id="9770545at2"/>
<dbReference type="AlphaFoldDB" id="A0A369B6E2"/>
<proteinExistence type="predicted"/>
<dbReference type="Pfam" id="PF21113">
    <property type="entry name" value="LarA_C"/>
    <property type="match status" value="1"/>
</dbReference>
<feature type="domain" description="LarA-like N-terminal" evidence="1">
    <location>
        <begin position="7"/>
        <end position="203"/>
    </location>
</feature>
<dbReference type="InterPro" id="IPR048520">
    <property type="entry name" value="LarA_C"/>
</dbReference>
<dbReference type="Gene3D" id="3.90.226.30">
    <property type="match status" value="1"/>
</dbReference>
<feature type="domain" description="Lactate racemase C-terminal" evidence="2">
    <location>
        <begin position="269"/>
        <end position="409"/>
    </location>
</feature>
<evidence type="ECO:0000313" key="3">
    <source>
        <dbReference type="EMBL" id="RCX16895.1"/>
    </source>
</evidence>
<dbReference type="GO" id="GO:0050043">
    <property type="term" value="F:lactate racemase activity"/>
    <property type="evidence" value="ECO:0007669"/>
    <property type="project" value="InterPro"/>
</dbReference>
<dbReference type="Gene3D" id="3.40.50.11440">
    <property type="match status" value="1"/>
</dbReference>
<evidence type="ECO:0000259" key="2">
    <source>
        <dbReference type="Pfam" id="PF21113"/>
    </source>
</evidence>
<sequence>MNFELGFGKAKAHFSVKEENVIGVLQPNAVSVGSTGEEEVKRALHSPIASERLKYIVNRGEKIVIITSDITRPMPSRLVIPGIIEELKEAGVRLEDITVVFALGSHRKHTEEEKKYLVGEQVYSSVKCIDSDMDDFVHMGTTSSGTPVDIFRAVAEADRRICIGNIEYHYFAGYSGGAKAIMPGVSTRAAIQANHSKMVMEEAKAGEMVKNPVRRDIDEVVDFVPIDFILNVVLDENKNIIKAVAGHYIKAHREGCDFLDKLYKVKISERADIVVVSAGGYPKDINLYQAQKALDNAKHAVRDGGVIILVASCKEGYGEEVFEHWIKRSSAPSELTNEIQRNFELGGHKAAAIAMVLNKCSIYMVSDLDVQSVRKIYMKPYSELQQAFNDAVGELGENSSVIVMPYGGSTLPDAEK</sequence>
<dbReference type="InterPro" id="IPR048068">
    <property type="entry name" value="LarA-like"/>
</dbReference>
<dbReference type="PANTHER" id="PTHR33171:SF17">
    <property type="entry name" value="LARA-LIKE N-TERMINAL DOMAIN-CONTAINING PROTEIN"/>
    <property type="match status" value="1"/>
</dbReference>
<dbReference type="Proteomes" id="UP000253034">
    <property type="component" value="Unassembled WGS sequence"/>
</dbReference>
<evidence type="ECO:0000259" key="1">
    <source>
        <dbReference type="Pfam" id="PF09861"/>
    </source>
</evidence>
<reference evidence="3 4" key="1">
    <citation type="submission" date="2018-07" db="EMBL/GenBank/DDBJ databases">
        <title>Genomic Encyclopedia of Type Strains, Phase IV (KMG-IV): sequencing the most valuable type-strain genomes for metagenomic binning, comparative biology and taxonomic classification.</title>
        <authorList>
            <person name="Goeker M."/>
        </authorList>
    </citation>
    <scope>NUCLEOTIDE SEQUENCE [LARGE SCALE GENOMIC DNA]</scope>
    <source>
        <strain evidence="3 4">DSM 27016</strain>
    </source>
</reference>
<comment type="caution">
    <text evidence="3">The sequence shown here is derived from an EMBL/GenBank/DDBJ whole genome shotgun (WGS) entry which is preliminary data.</text>
</comment>
<accession>A0A369B6E2</accession>
<dbReference type="EMBL" id="QPJT01000009">
    <property type="protein sequence ID" value="RCX16895.1"/>
    <property type="molecule type" value="Genomic_DNA"/>
</dbReference>
<gene>
    <name evidence="3" type="ORF">DFR58_109122</name>
</gene>